<keyword evidence="2" id="KW-1185">Reference proteome</keyword>
<accession>A0ABQ8KAP7</accession>
<dbReference type="Proteomes" id="UP000814176">
    <property type="component" value="Unassembled WGS sequence"/>
</dbReference>
<feature type="non-terminal residue" evidence="1">
    <location>
        <position position="263"/>
    </location>
</feature>
<gene>
    <name evidence="1" type="ORF">C8Q71DRAFT_687641</name>
</gene>
<name>A0ABQ8KAP7_9APHY</name>
<reference evidence="1 2" key="1">
    <citation type="journal article" date="2021" name="Environ. Microbiol.">
        <title>Gene family expansions and transcriptome signatures uncover fungal adaptations to wood decay.</title>
        <authorList>
            <person name="Hage H."/>
            <person name="Miyauchi S."/>
            <person name="Viragh M."/>
            <person name="Drula E."/>
            <person name="Min B."/>
            <person name="Chaduli D."/>
            <person name="Navarro D."/>
            <person name="Favel A."/>
            <person name="Norest M."/>
            <person name="Lesage-Meessen L."/>
            <person name="Balint B."/>
            <person name="Merenyi Z."/>
            <person name="de Eugenio L."/>
            <person name="Morin E."/>
            <person name="Martinez A.T."/>
            <person name="Baldrian P."/>
            <person name="Stursova M."/>
            <person name="Martinez M.J."/>
            <person name="Novotny C."/>
            <person name="Magnuson J.K."/>
            <person name="Spatafora J.W."/>
            <person name="Maurice S."/>
            <person name="Pangilinan J."/>
            <person name="Andreopoulos W."/>
            <person name="LaButti K."/>
            <person name="Hundley H."/>
            <person name="Na H."/>
            <person name="Kuo A."/>
            <person name="Barry K."/>
            <person name="Lipzen A."/>
            <person name="Henrissat B."/>
            <person name="Riley R."/>
            <person name="Ahrendt S."/>
            <person name="Nagy L.G."/>
            <person name="Grigoriev I.V."/>
            <person name="Martin F."/>
            <person name="Rosso M.N."/>
        </authorList>
    </citation>
    <scope>NUCLEOTIDE SEQUENCE [LARGE SCALE GENOMIC DNA]</scope>
    <source>
        <strain evidence="1 2">CIRM-BRFM 1785</strain>
    </source>
</reference>
<organism evidence="1 2">
    <name type="scientific">Rhodofomes roseus</name>
    <dbReference type="NCBI Taxonomy" id="34475"/>
    <lineage>
        <taxon>Eukaryota</taxon>
        <taxon>Fungi</taxon>
        <taxon>Dikarya</taxon>
        <taxon>Basidiomycota</taxon>
        <taxon>Agaricomycotina</taxon>
        <taxon>Agaricomycetes</taxon>
        <taxon>Polyporales</taxon>
        <taxon>Rhodofomes</taxon>
    </lineage>
</organism>
<comment type="caution">
    <text evidence="1">The sequence shown here is derived from an EMBL/GenBank/DDBJ whole genome shotgun (WGS) entry which is preliminary data.</text>
</comment>
<evidence type="ECO:0000313" key="1">
    <source>
        <dbReference type="EMBL" id="KAH9834578.1"/>
    </source>
</evidence>
<protein>
    <recommendedName>
        <fullName evidence="3">SWIM-type domain-containing protein</fullName>
    </recommendedName>
</protein>
<evidence type="ECO:0000313" key="2">
    <source>
        <dbReference type="Proteomes" id="UP000814176"/>
    </source>
</evidence>
<dbReference type="EMBL" id="JADCUA010000015">
    <property type="protein sequence ID" value="KAH9834578.1"/>
    <property type="molecule type" value="Genomic_DNA"/>
</dbReference>
<evidence type="ECO:0008006" key="3">
    <source>
        <dbReference type="Google" id="ProtNLM"/>
    </source>
</evidence>
<dbReference type="GeneID" id="72000550"/>
<sequence>MWTKRYLNLTDDHPRWAYIVDVLFSKNVSKDAGAIKKNAQINTFLQAWNPSTGRGSCLPGYLRQMLKTAKRYNVSFEAVKLDEQMKKALPIWYHLGATKLLRRLNNTTTSNCLRDVHGVTYVAELFKLIQRPCYIKAVETSNDFVPHCDCNDCEKDMEQGCRHPLRCCKAASALLRQVNRKWNPTMDTSPDGLSLTKRRKETNANALQDKGDVLFDPSLTTRGPVEEAFRVFVDPEVHEKPPAIRERRGRIVPKEGVTAYVSG</sequence>
<dbReference type="RefSeq" id="XP_047777109.1">
    <property type="nucleotide sequence ID" value="XM_047919818.1"/>
</dbReference>
<proteinExistence type="predicted"/>